<accession>E1WY85</accession>
<dbReference type="AlphaFoldDB" id="E1WY85"/>
<dbReference type="KEGG" id="bmx:BMS_2867"/>
<gene>
    <name evidence="2" type="ordered locus">BMS_2867</name>
</gene>
<dbReference type="HOGENOM" id="CLU_1537969_0_0_7"/>
<feature type="region of interest" description="Disordered" evidence="1">
    <location>
        <begin position="126"/>
        <end position="149"/>
    </location>
</feature>
<evidence type="ECO:0000256" key="1">
    <source>
        <dbReference type="SAM" id="MobiDB-lite"/>
    </source>
</evidence>
<evidence type="ECO:0000313" key="2">
    <source>
        <dbReference type="EMBL" id="CBW27640.1"/>
    </source>
</evidence>
<feature type="compositionally biased region" description="Basic and acidic residues" evidence="1">
    <location>
        <begin position="127"/>
        <end position="143"/>
    </location>
</feature>
<reference evidence="3" key="1">
    <citation type="journal article" date="2013" name="ISME J.">
        <title>A small predatory core genome in the divergent marine Bacteriovorax marinus SJ and the terrestrial Bdellovibrio bacteriovorus.</title>
        <authorList>
            <person name="Crossman L.C."/>
            <person name="Chen H."/>
            <person name="Cerdeno-Tarraga A.M."/>
            <person name="Brooks K."/>
            <person name="Quail M.A."/>
            <person name="Pineiro S.A."/>
            <person name="Hobley L."/>
            <person name="Sockett R.E."/>
            <person name="Bentley S.D."/>
            <person name="Parkhill J."/>
            <person name="Williams H.N."/>
            <person name="Stine O.C."/>
        </authorList>
    </citation>
    <scope>NUCLEOTIDE SEQUENCE [LARGE SCALE GENOMIC DNA]</scope>
    <source>
        <strain evidence="3">ATCC BAA-682 / DSM 15412 / SJ</strain>
    </source>
</reference>
<organism evidence="2 3">
    <name type="scientific">Halobacteriovorax marinus (strain ATCC BAA-682 / DSM 15412 / SJ)</name>
    <name type="common">Bacteriovorax marinus</name>
    <dbReference type="NCBI Taxonomy" id="862908"/>
    <lineage>
        <taxon>Bacteria</taxon>
        <taxon>Pseudomonadati</taxon>
        <taxon>Bdellovibrionota</taxon>
        <taxon>Bacteriovoracia</taxon>
        <taxon>Bacteriovoracales</taxon>
        <taxon>Halobacteriovoraceae</taxon>
        <taxon>Halobacteriovorax</taxon>
    </lineage>
</organism>
<sequence length="174" mass="19287">MKLGEIMKSLAIVLSLIISLASFGQSEEVLRLSGKFVIKKGVEGQDSDLYFRIKDKRGKSYAYPVRVLNSKLRDSIRKNTKKTYTIEAVAKQKNIKINEVSKFVHFLDIQSASTFELSSLGVPPQDNVEREPDIPYYDRENPSKSKGGYRVSDKAANSIIFAAGAALLGAIIAQ</sequence>
<protein>
    <submittedName>
        <fullName evidence="2">Exported protein</fullName>
    </submittedName>
</protein>
<evidence type="ECO:0000313" key="3">
    <source>
        <dbReference type="Proteomes" id="UP000008963"/>
    </source>
</evidence>
<proteinExistence type="predicted"/>
<keyword evidence="3" id="KW-1185">Reference proteome</keyword>
<dbReference type="PATRIC" id="fig|862908.3.peg.2742"/>
<name>E1WY85_HALMS</name>
<dbReference type="Proteomes" id="UP000008963">
    <property type="component" value="Chromosome"/>
</dbReference>
<dbReference type="EMBL" id="FQ312005">
    <property type="protein sequence ID" value="CBW27640.1"/>
    <property type="molecule type" value="Genomic_DNA"/>
</dbReference>